<dbReference type="InterPro" id="IPR036855">
    <property type="entry name" value="Znf_CCCH_sf"/>
</dbReference>
<keyword evidence="2 5" id="KW-0863">Zinc-finger</keyword>
<dbReference type="SMART" id="SM00356">
    <property type="entry name" value="ZnF_C3H1"/>
    <property type="match status" value="5"/>
</dbReference>
<accession>A0A835I4B0</accession>
<feature type="region of interest" description="Disordered" evidence="6">
    <location>
        <begin position="445"/>
        <end position="512"/>
    </location>
</feature>
<feature type="domain" description="C3H1-type" evidence="7">
    <location>
        <begin position="138"/>
        <end position="166"/>
    </location>
</feature>
<evidence type="ECO:0000256" key="1">
    <source>
        <dbReference type="ARBA" id="ARBA00022723"/>
    </source>
</evidence>
<evidence type="ECO:0000256" key="3">
    <source>
        <dbReference type="ARBA" id="ARBA00022833"/>
    </source>
</evidence>
<dbReference type="GO" id="GO:0008270">
    <property type="term" value="F:zinc ion binding"/>
    <property type="evidence" value="ECO:0007669"/>
    <property type="project" value="UniProtKB-KW"/>
</dbReference>
<feature type="zinc finger region" description="C3H1-type" evidence="5">
    <location>
        <begin position="349"/>
        <end position="377"/>
    </location>
</feature>
<dbReference type="PANTHER" id="PTHR12506:SF50">
    <property type="entry name" value="ZINC FINGER CCCH DOMAIN-CONTAINING PROTEIN 26"/>
    <property type="match status" value="1"/>
</dbReference>
<name>A0A835I4B0_9MAGN</name>
<evidence type="ECO:0000256" key="6">
    <source>
        <dbReference type="SAM" id="MobiDB-lite"/>
    </source>
</evidence>
<feature type="compositionally biased region" description="Low complexity" evidence="6">
    <location>
        <begin position="445"/>
        <end position="462"/>
    </location>
</feature>
<reference evidence="8 9" key="1">
    <citation type="submission" date="2020-10" db="EMBL/GenBank/DDBJ databases">
        <title>The Coptis chinensis genome and diversification of protoberbering-type alkaloids.</title>
        <authorList>
            <person name="Wang B."/>
            <person name="Shu S."/>
            <person name="Song C."/>
            <person name="Liu Y."/>
        </authorList>
    </citation>
    <scope>NUCLEOTIDE SEQUENCE [LARGE SCALE GENOMIC DNA]</scope>
    <source>
        <strain evidence="8">HL-2020</strain>
        <tissue evidence="8">Leaf</tissue>
    </source>
</reference>
<sequence>MPENRQVQSNGISVSSNASADNLEDAMWRLKIQTQDVQNGVAGHSSPYPDRPGEPDCIYYLRTGLCGYGSNCRFNHPPYSGQAVQYRGELPERVGQPDCQYFLKTGTCRFGSTCKYNHPRDKHIAGQVPLNVLGLPMRQEEKPCPYYMRNWSCKFGIACKFHHPQPLGAVVPVTGTGAYGSTSSSVAPQSGLAYAGGLPAWSLPRAPYASGSRLQGPQAYMPVVISPSQGILHGQQGWNTYTGKLGLYMLIALVQQRILNKVIHEFSIYNLQIVCPIWMTGSSLTIQVLKVQRPGALPISDESKGTMTQVSSNNALGSNLVYNSKNQGDLGASGQMPFLSTSVVHFPERPDQPECQYYMKTGSCKYGPTCKYHHPKERLTSLATGSLGPYGLPLRPGQAICTFYSMYGICKFGSTCKFDHPMAGFYNYGVNVPALTMPEPPSYPYHRSSVVSHSSETSPKSSRLPDRSFKPETASPKHQNLDTKESEDLSQQVSSPTQTSPTSLEPSHDQSD</sequence>
<evidence type="ECO:0000256" key="2">
    <source>
        <dbReference type="ARBA" id="ARBA00022771"/>
    </source>
</evidence>
<feature type="domain" description="C3H1-type" evidence="7">
    <location>
        <begin position="51"/>
        <end position="79"/>
    </location>
</feature>
<comment type="caution">
    <text evidence="8">The sequence shown here is derived from an EMBL/GenBank/DDBJ whole genome shotgun (WGS) entry which is preliminary data.</text>
</comment>
<proteinExistence type="predicted"/>
<dbReference type="PROSITE" id="PS50103">
    <property type="entry name" value="ZF_C3H1"/>
    <property type="match status" value="5"/>
</dbReference>
<evidence type="ECO:0000256" key="4">
    <source>
        <dbReference type="ARBA" id="ARBA00023125"/>
    </source>
</evidence>
<keyword evidence="3 5" id="KW-0862">Zinc</keyword>
<organism evidence="8 9">
    <name type="scientific">Coptis chinensis</name>
    <dbReference type="NCBI Taxonomy" id="261450"/>
    <lineage>
        <taxon>Eukaryota</taxon>
        <taxon>Viridiplantae</taxon>
        <taxon>Streptophyta</taxon>
        <taxon>Embryophyta</taxon>
        <taxon>Tracheophyta</taxon>
        <taxon>Spermatophyta</taxon>
        <taxon>Magnoliopsida</taxon>
        <taxon>Ranunculales</taxon>
        <taxon>Ranunculaceae</taxon>
        <taxon>Coptidoideae</taxon>
        <taxon>Coptis</taxon>
    </lineage>
</organism>
<keyword evidence="9" id="KW-1185">Reference proteome</keyword>
<dbReference type="PANTHER" id="PTHR12506">
    <property type="entry name" value="PROTEIN PHOSPHATASE RELATED"/>
    <property type="match status" value="1"/>
</dbReference>
<evidence type="ECO:0000313" key="9">
    <source>
        <dbReference type="Proteomes" id="UP000631114"/>
    </source>
</evidence>
<feature type="zinc finger region" description="C3H1-type" evidence="5">
    <location>
        <begin position="138"/>
        <end position="166"/>
    </location>
</feature>
<feature type="zinc finger region" description="C3H1-type" evidence="5">
    <location>
        <begin position="395"/>
        <end position="423"/>
    </location>
</feature>
<dbReference type="Gene3D" id="4.10.1000.10">
    <property type="entry name" value="Zinc finger, CCCH-type"/>
    <property type="match status" value="1"/>
</dbReference>
<dbReference type="Gene3D" id="3.30.1370.210">
    <property type="match status" value="1"/>
</dbReference>
<keyword evidence="4" id="KW-0238">DNA-binding</keyword>
<feature type="zinc finger region" description="C3H1-type" evidence="5">
    <location>
        <begin position="51"/>
        <end position="79"/>
    </location>
</feature>
<evidence type="ECO:0000259" key="7">
    <source>
        <dbReference type="PROSITE" id="PS50103"/>
    </source>
</evidence>
<protein>
    <recommendedName>
        <fullName evidence="7">C3H1-type domain-containing protein</fullName>
    </recommendedName>
</protein>
<feature type="domain" description="C3H1-type" evidence="7">
    <location>
        <begin position="395"/>
        <end position="423"/>
    </location>
</feature>
<dbReference type="Gene3D" id="2.30.30.1190">
    <property type="match status" value="1"/>
</dbReference>
<dbReference type="InterPro" id="IPR050974">
    <property type="entry name" value="Plant_ZF_CCCH"/>
</dbReference>
<dbReference type="GO" id="GO:0003729">
    <property type="term" value="F:mRNA binding"/>
    <property type="evidence" value="ECO:0007669"/>
    <property type="project" value="TreeGrafter"/>
</dbReference>
<dbReference type="InterPro" id="IPR000571">
    <property type="entry name" value="Znf_CCCH"/>
</dbReference>
<dbReference type="AlphaFoldDB" id="A0A835I4B0"/>
<evidence type="ECO:0000256" key="5">
    <source>
        <dbReference type="PROSITE-ProRule" id="PRU00723"/>
    </source>
</evidence>
<feature type="zinc finger region" description="C3H1-type" evidence="5">
    <location>
        <begin position="93"/>
        <end position="121"/>
    </location>
</feature>
<keyword evidence="1 5" id="KW-0479">Metal-binding</keyword>
<dbReference type="Pfam" id="PF00642">
    <property type="entry name" value="zf-CCCH"/>
    <property type="match status" value="5"/>
</dbReference>
<feature type="compositionally biased region" description="Low complexity" evidence="6">
    <location>
        <begin position="490"/>
        <end position="505"/>
    </location>
</feature>
<gene>
    <name evidence="8" type="ORF">IFM89_026302</name>
</gene>
<dbReference type="OrthoDB" id="411372at2759"/>
<dbReference type="EMBL" id="JADFTS010000004">
    <property type="protein sequence ID" value="KAF9610996.1"/>
    <property type="molecule type" value="Genomic_DNA"/>
</dbReference>
<evidence type="ECO:0000313" key="8">
    <source>
        <dbReference type="EMBL" id="KAF9610996.1"/>
    </source>
</evidence>
<feature type="domain" description="C3H1-type" evidence="7">
    <location>
        <begin position="349"/>
        <end position="377"/>
    </location>
</feature>
<dbReference type="GO" id="GO:0003677">
    <property type="term" value="F:DNA binding"/>
    <property type="evidence" value="ECO:0007669"/>
    <property type="project" value="UniProtKB-KW"/>
</dbReference>
<dbReference type="Proteomes" id="UP000631114">
    <property type="component" value="Unassembled WGS sequence"/>
</dbReference>
<feature type="domain" description="C3H1-type" evidence="7">
    <location>
        <begin position="93"/>
        <end position="121"/>
    </location>
</feature>
<dbReference type="SUPFAM" id="SSF90229">
    <property type="entry name" value="CCCH zinc finger"/>
    <property type="match status" value="5"/>
</dbReference>